<dbReference type="RefSeq" id="WP_154547337.1">
    <property type="nucleotide sequence ID" value="NZ_VUMX01000004.1"/>
</dbReference>
<dbReference type="Proteomes" id="UP000438120">
    <property type="component" value="Unassembled WGS sequence"/>
</dbReference>
<dbReference type="PANTHER" id="PTHR42756:SF1">
    <property type="entry name" value="TRANSCRIPTIONAL REPRESSOR OF EMRAB OPERON"/>
    <property type="match status" value="1"/>
</dbReference>
<reference evidence="5 6" key="1">
    <citation type="submission" date="2019-08" db="EMBL/GenBank/DDBJ databases">
        <title>In-depth cultivation of the pig gut microbiome towards novel bacterial diversity and tailored functional studies.</title>
        <authorList>
            <person name="Wylensek D."/>
            <person name="Hitch T.C.A."/>
            <person name="Clavel T."/>
        </authorList>
    </citation>
    <scope>NUCLEOTIDE SEQUENCE [LARGE SCALE GENOMIC DNA]</scope>
    <source>
        <strain evidence="5 6">Bifido-178-WT-2B</strain>
    </source>
</reference>
<evidence type="ECO:0000256" key="2">
    <source>
        <dbReference type="ARBA" id="ARBA00023125"/>
    </source>
</evidence>
<dbReference type="Gene3D" id="1.10.10.10">
    <property type="entry name" value="Winged helix-like DNA-binding domain superfamily/Winged helix DNA-binding domain"/>
    <property type="match status" value="1"/>
</dbReference>
<dbReference type="EMBL" id="VUMX01000004">
    <property type="protein sequence ID" value="MST86508.1"/>
    <property type="molecule type" value="Genomic_DNA"/>
</dbReference>
<proteinExistence type="predicted"/>
<keyword evidence="3" id="KW-0804">Transcription</keyword>
<dbReference type="GO" id="GO:0003677">
    <property type="term" value="F:DNA binding"/>
    <property type="evidence" value="ECO:0007669"/>
    <property type="project" value="UniProtKB-KW"/>
</dbReference>
<protein>
    <submittedName>
        <fullName evidence="5">MarR family transcriptional regulator</fullName>
    </submittedName>
</protein>
<dbReference type="PROSITE" id="PS50995">
    <property type="entry name" value="HTH_MARR_2"/>
    <property type="match status" value="1"/>
</dbReference>
<evidence type="ECO:0000256" key="1">
    <source>
        <dbReference type="ARBA" id="ARBA00023015"/>
    </source>
</evidence>
<gene>
    <name evidence="5" type="ORF">FYJ62_02335</name>
</gene>
<dbReference type="SUPFAM" id="SSF46785">
    <property type="entry name" value="Winged helix' DNA-binding domain"/>
    <property type="match status" value="1"/>
</dbReference>
<evidence type="ECO:0000313" key="6">
    <source>
        <dbReference type="Proteomes" id="UP000438120"/>
    </source>
</evidence>
<dbReference type="OrthoDB" id="384891at2"/>
<dbReference type="Pfam" id="PF12802">
    <property type="entry name" value="MarR_2"/>
    <property type="match status" value="1"/>
</dbReference>
<evidence type="ECO:0000313" key="5">
    <source>
        <dbReference type="EMBL" id="MST86508.1"/>
    </source>
</evidence>
<dbReference type="PRINTS" id="PR00598">
    <property type="entry name" value="HTHMARR"/>
</dbReference>
<name>A0A6A8M9X8_9LACO</name>
<dbReference type="PANTHER" id="PTHR42756">
    <property type="entry name" value="TRANSCRIPTIONAL REGULATOR, MARR"/>
    <property type="match status" value="1"/>
</dbReference>
<dbReference type="AlphaFoldDB" id="A0A6A8M9X8"/>
<evidence type="ECO:0000256" key="3">
    <source>
        <dbReference type="ARBA" id="ARBA00023163"/>
    </source>
</evidence>
<dbReference type="GO" id="GO:0003700">
    <property type="term" value="F:DNA-binding transcription factor activity"/>
    <property type="evidence" value="ECO:0007669"/>
    <property type="project" value="InterPro"/>
</dbReference>
<dbReference type="InterPro" id="IPR000835">
    <property type="entry name" value="HTH_MarR-typ"/>
</dbReference>
<comment type="caution">
    <text evidence="5">The sequence shown here is derived from an EMBL/GenBank/DDBJ whole genome shotgun (WGS) entry which is preliminary data.</text>
</comment>
<evidence type="ECO:0000259" key="4">
    <source>
        <dbReference type="PROSITE" id="PS50995"/>
    </source>
</evidence>
<dbReference type="InterPro" id="IPR036388">
    <property type="entry name" value="WH-like_DNA-bd_sf"/>
</dbReference>
<keyword evidence="1" id="KW-0805">Transcription regulation</keyword>
<accession>A0A6A8M9X8</accession>
<sequence length="137" mass="15810">MEPIRKMIKAAAKSIDHHAGPFAQELRLTRVQMATLDFIGRQPGQRAKQHLIETEFAIQRSTTTIMLQRLEVRGLIKRVPDPTDKRQKLVQLTQEASQLLPKIREEIKDDDLELLDHFSQADLDTVRRLLEHIAEKG</sequence>
<feature type="domain" description="HTH marR-type" evidence="4">
    <location>
        <begin position="1"/>
        <end position="135"/>
    </location>
</feature>
<keyword evidence="2" id="KW-0238">DNA-binding</keyword>
<organism evidence="5 6">
    <name type="scientific">Lactobacillus porci</name>
    <dbReference type="NCBI Taxonomy" id="2012477"/>
    <lineage>
        <taxon>Bacteria</taxon>
        <taxon>Bacillati</taxon>
        <taxon>Bacillota</taxon>
        <taxon>Bacilli</taxon>
        <taxon>Lactobacillales</taxon>
        <taxon>Lactobacillaceae</taxon>
        <taxon>Lactobacillus</taxon>
    </lineage>
</organism>
<keyword evidence="6" id="KW-1185">Reference proteome</keyword>
<dbReference type="InterPro" id="IPR036390">
    <property type="entry name" value="WH_DNA-bd_sf"/>
</dbReference>
<dbReference type="SMART" id="SM00347">
    <property type="entry name" value="HTH_MARR"/>
    <property type="match status" value="1"/>
</dbReference>